<dbReference type="PROSITE" id="PS50102">
    <property type="entry name" value="RRM"/>
    <property type="match status" value="1"/>
</dbReference>
<keyword evidence="12" id="KW-1185">Reference proteome</keyword>
<dbReference type="InterPro" id="IPR000504">
    <property type="entry name" value="RRM_dom"/>
</dbReference>
<dbReference type="GO" id="GO:0006396">
    <property type="term" value="P:RNA processing"/>
    <property type="evidence" value="ECO:0007669"/>
    <property type="project" value="InterPro"/>
</dbReference>
<protein>
    <recommendedName>
        <fullName evidence="5">tRNA (uracil(54)-C(5))-methyltransferase</fullName>
        <ecNumber evidence="5">2.1.1.35</ecNumber>
    </recommendedName>
</protein>
<dbReference type="Gene3D" id="3.10.100.10">
    <property type="entry name" value="Mannose-Binding Protein A, subunit A"/>
    <property type="match status" value="1"/>
</dbReference>
<feature type="domain" description="C-type lectin" evidence="10">
    <location>
        <begin position="942"/>
        <end position="1080"/>
    </location>
</feature>
<dbReference type="CDD" id="cd02440">
    <property type="entry name" value="AdoMet_MTases"/>
    <property type="match status" value="1"/>
</dbReference>
<feature type="binding site" evidence="8">
    <location>
        <position position="514"/>
    </location>
    <ligand>
        <name>S-adenosyl-L-methionine</name>
        <dbReference type="ChEBI" id="CHEBI:59789"/>
    </ligand>
</feature>
<dbReference type="GO" id="GO:0003723">
    <property type="term" value="F:RNA binding"/>
    <property type="evidence" value="ECO:0007669"/>
    <property type="project" value="UniProtKB-UniRule"/>
</dbReference>
<dbReference type="GO" id="GO:0009451">
    <property type="term" value="P:RNA modification"/>
    <property type="evidence" value="ECO:0007669"/>
    <property type="project" value="UniProtKB-ARBA"/>
</dbReference>
<evidence type="ECO:0000256" key="1">
    <source>
        <dbReference type="ARBA" id="ARBA00022603"/>
    </source>
</evidence>
<accession>A0AAF3FEV5</accession>
<dbReference type="InterPro" id="IPR030391">
    <property type="entry name" value="MeTrfase_TrmA_CS"/>
</dbReference>
<dbReference type="InterPro" id="IPR029063">
    <property type="entry name" value="SAM-dependent_MTases_sf"/>
</dbReference>
<dbReference type="GO" id="GO:0030697">
    <property type="term" value="F:tRNA (uracil(54)-C5)-methyltransferase activity, S-adenosyl methionine-dependent"/>
    <property type="evidence" value="ECO:0007669"/>
    <property type="project" value="UniProtKB-EC"/>
</dbReference>
<dbReference type="EC" id="2.1.1.35" evidence="5"/>
<dbReference type="Gene3D" id="3.30.70.330">
    <property type="match status" value="1"/>
</dbReference>
<dbReference type="InterPro" id="IPR016187">
    <property type="entry name" value="CTDL_fold"/>
</dbReference>
<keyword evidence="1 8" id="KW-0489">Methyltransferase</keyword>
<proteinExistence type="inferred from homology"/>
<dbReference type="InterPro" id="IPR012677">
    <property type="entry name" value="Nucleotide-bd_a/b_plait_sf"/>
</dbReference>
<organism evidence="12 13">
    <name type="scientific">Mesorhabditis belari</name>
    <dbReference type="NCBI Taxonomy" id="2138241"/>
    <lineage>
        <taxon>Eukaryota</taxon>
        <taxon>Metazoa</taxon>
        <taxon>Ecdysozoa</taxon>
        <taxon>Nematoda</taxon>
        <taxon>Chromadorea</taxon>
        <taxon>Rhabditida</taxon>
        <taxon>Rhabditina</taxon>
        <taxon>Rhabditomorpha</taxon>
        <taxon>Rhabditoidea</taxon>
        <taxon>Rhabditidae</taxon>
        <taxon>Mesorhabditinae</taxon>
        <taxon>Mesorhabditis</taxon>
    </lineage>
</organism>
<dbReference type="SUPFAM" id="SSF54928">
    <property type="entry name" value="RNA-binding domain, RBD"/>
    <property type="match status" value="1"/>
</dbReference>
<dbReference type="PANTHER" id="PTHR45904:SF2">
    <property type="entry name" value="TRNA (URACIL-5-)-METHYLTRANSFERASE HOMOLOG A"/>
    <property type="match status" value="1"/>
</dbReference>
<reference evidence="13" key="1">
    <citation type="submission" date="2024-02" db="UniProtKB">
        <authorList>
            <consortium name="WormBaseParasite"/>
        </authorList>
    </citation>
    <scope>IDENTIFICATION</scope>
</reference>
<dbReference type="InterPro" id="IPR018378">
    <property type="entry name" value="C-type_lectin_CS"/>
</dbReference>
<dbReference type="Pfam" id="PF13847">
    <property type="entry name" value="Methyltransf_31"/>
    <property type="match status" value="1"/>
</dbReference>
<dbReference type="InterPro" id="IPR025714">
    <property type="entry name" value="Methyltranfer_dom"/>
</dbReference>
<dbReference type="PANTHER" id="PTHR45904">
    <property type="entry name" value="TRNA (URACIL-5-)-METHYLTRANSFERASE"/>
    <property type="match status" value="1"/>
</dbReference>
<dbReference type="CDD" id="cd00037">
    <property type="entry name" value="CLECT"/>
    <property type="match status" value="1"/>
</dbReference>
<feature type="binding site" evidence="8">
    <location>
        <position position="458"/>
    </location>
    <ligand>
        <name>S-adenosyl-L-methionine</name>
        <dbReference type="ChEBI" id="CHEBI:59789"/>
    </ligand>
</feature>
<evidence type="ECO:0000313" key="13">
    <source>
        <dbReference type="WBParaSite" id="MBELARI_LOCUS4429"/>
    </source>
</evidence>
<dbReference type="GO" id="GO:0032259">
    <property type="term" value="P:methylation"/>
    <property type="evidence" value="ECO:0007669"/>
    <property type="project" value="UniProtKB-KW"/>
</dbReference>
<evidence type="ECO:0000256" key="2">
    <source>
        <dbReference type="ARBA" id="ARBA00022679"/>
    </source>
</evidence>
<evidence type="ECO:0000259" key="11">
    <source>
        <dbReference type="PROSITE" id="PS50102"/>
    </source>
</evidence>
<dbReference type="PROSITE" id="PS51687">
    <property type="entry name" value="SAM_MT_RNA_M5U"/>
    <property type="match status" value="1"/>
</dbReference>
<name>A0AAF3FEV5_9BILA</name>
<evidence type="ECO:0000256" key="8">
    <source>
        <dbReference type="PROSITE-ProRule" id="PRU01024"/>
    </source>
</evidence>
<dbReference type="Pfam" id="PF00059">
    <property type="entry name" value="Lectin_C"/>
    <property type="match status" value="1"/>
</dbReference>
<keyword evidence="2 8" id="KW-0808">Transferase</keyword>
<dbReference type="InterPro" id="IPR035979">
    <property type="entry name" value="RBD_domain_sf"/>
</dbReference>
<dbReference type="InterPro" id="IPR045850">
    <property type="entry name" value="TRM2_met"/>
</dbReference>
<dbReference type="InterPro" id="IPR010280">
    <property type="entry name" value="U5_MeTrfase_fam"/>
</dbReference>
<evidence type="ECO:0000256" key="6">
    <source>
        <dbReference type="ARBA" id="ARBA00047278"/>
    </source>
</evidence>
<feature type="domain" description="RRM" evidence="11">
    <location>
        <begin position="12"/>
        <end position="85"/>
    </location>
</feature>
<evidence type="ECO:0000259" key="10">
    <source>
        <dbReference type="PROSITE" id="PS50041"/>
    </source>
</evidence>
<evidence type="ECO:0000256" key="3">
    <source>
        <dbReference type="ARBA" id="ARBA00022691"/>
    </source>
</evidence>
<dbReference type="InterPro" id="IPR001304">
    <property type="entry name" value="C-type_lectin-like"/>
</dbReference>
<dbReference type="SMART" id="SM00360">
    <property type="entry name" value="RRM"/>
    <property type="match status" value="1"/>
</dbReference>
<feature type="binding site" evidence="8">
    <location>
        <position position="340"/>
    </location>
    <ligand>
        <name>S-adenosyl-L-methionine</name>
        <dbReference type="ChEBI" id="CHEBI:59789"/>
    </ligand>
</feature>
<evidence type="ECO:0000256" key="5">
    <source>
        <dbReference type="ARBA" id="ARBA00033763"/>
    </source>
</evidence>
<evidence type="ECO:0000256" key="4">
    <source>
        <dbReference type="ARBA" id="ARBA00023157"/>
    </source>
</evidence>
<keyword evidence="7" id="KW-0694">RNA-binding</keyword>
<dbReference type="PROSITE" id="PS01231">
    <property type="entry name" value="TRMA_2"/>
    <property type="match status" value="1"/>
</dbReference>
<dbReference type="PROSITE" id="PS00615">
    <property type="entry name" value="C_TYPE_LECTIN_1"/>
    <property type="match status" value="1"/>
</dbReference>
<comment type="caution">
    <text evidence="8">Lacks conserved residue(s) required for the propagation of feature annotation.</text>
</comment>
<dbReference type="SUPFAM" id="SSF56436">
    <property type="entry name" value="C-type lectin-like"/>
    <property type="match status" value="1"/>
</dbReference>
<dbReference type="PROSITE" id="PS01230">
    <property type="entry name" value="TRMA_1"/>
    <property type="match status" value="1"/>
</dbReference>
<comment type="catalytic activity">
    <reaction evidence="6">
        <text>uridine(54) in tRNA + S-adenosyl-L-methionine = 5-methyluridine(54) in tRNA + S-adenosyl-L-homocysteine + H(+)</text>
        <dbReference type="Rhea" id="RHEA:42712"/>
        <dbReference type="Rhea" id="RHEA-COMP:10167"/>
        <dbReference type="Rhea" id="RHEA-COMP:10193"/>
        <dbReference type="ChEBI" id="CHEBI:15378"/>
        <dbReference type="ChEBI" id="CHEBI:57856"/>
        <dbReference type="ChEBI" id="CHEBI:59789"/>
        <dbReference type="ChEBI" id="CHEBI:65315"/>
        <dbReference type="ChEBI" id="CHEBI:74447"/>
        <dbReference type="EC" id="2.1.1.35"/>
    </reaction>
    <physiologicalReaction direction="left-to-right" evidence="6">
        <dbReference type="Rhea" id="RHEA:42713"/>
    </physiologicalReaction>
</comment>
<keyword evidence="4" id="KW-1015">Disulfide bond</keyword>
<dbReference type="InterPro" id="IPR016186">
    <property type="entry name" value="C-type_lectin-like/link_sf"/>
</dbReference>
<evidence type="ECO:0000256" key="7">
    <source>
        <dbReference type="PROSITE-ProRule" id="PRU00176"/>
    </source>
</evidence>
<dbReference type="PROSITE" id="PS50041">
    <property type="entry name" value="C_TYPE_LECTIN_2"/>
    <property type="match status" value="1"/>
</dbReference>
<dbReference type="SMART" id="SM00034">
    <property type="entry name" value="CLECT"/>
    <property type="match status" value="1"/>
</dbReference>
<dbReference type="Gene3D" id="3.40.50.150">
    <property type="entry name" value="Vaccinia Virus protein VP39"/>
    <property type="match status" value="1"/>
</dbReference>
<dbReference type="WBParaSite" id="MBELARI_LOCUS4429">
    <property type="protein sequence ID" value="MBELARI_LOCUS4429"/>
    <property type="gene ID" value="MBELARI_LOCUS4429"/>
</dbReference>
<dbReference type="AlphaFoldDB" id="A0AAF3FEV5"/>
<dbReference type="InterPro" id="IPR030390">
    <property type="entry name" value="MeTrfase_TrmA_AS"/>
</dbReference>
<feature type="active site" evidence="9">
    <location>
        <position position="542"/>
    </location>
</feature>
<dbReference type="SUPFAM" id="SSF53335">
    <property type="entry name" value="S-adenosyl-L-methionine-dependent methyltransferases"/>
    <property type="match status" value="1"/>
</dbReference>
<sequence>MRNENGTLVDEDRVQICNIPAFTTHKQLKQFLQKSLPDFELKKVRQMRDTAYVSFENAEEANKAILMINALVLKKNQLTARLAPTDLKKSTEKPKSTTDIVNPEQLRSKTARSIVTPLAELPYLEQLDKKWNTSLEVARRLLNLIKKNDGSVPEAAESLLMQVVPSPITSAYRNKNEFTVGHDLDGNVCVGFVGGKFSENKHFVMPIEGCDVISTQTRNIVHDFSKFVDDSGLKPFDEFARTGTWKMLTVREFSGDTMLIVTIFPLGDEGKYAEVKRMLAERFINLETLAVKGYRITSLYVSVMENASDATNFSLIAGTPFIYETLLGCRFRVSPAAFFQTNSAAATILYSTIADKCGLSKNDSEQIPYGKTEDESFKKNKDEITANIVKMEEALSEVTPENGNEDSDEPAAKIPKMDEVANEDNGLVLLDICCGTGTIGQSILSGFRQKKVFCVGIEMIESAVEDAKKNAFENGLSEKCRYVAARAEDAFKSIKYLLPKGFHLDKSDVVGVLDPPRAGLQNSVIIGCREMRTMKRLIYVSCDPNLAMKNICDLCRPASNKFGGQPFTIESIIPVDVFPQTTRLEWIVTLSRAKGRENIFPGAFWNAPSIMTYSYALGIFTCRQAIEGEIAELQLADIPPIAKNLSDLGIDSAFTGCVKRDQKWTYFDTQDPCDSLDPLPYVKTVLHDPISLIVAIDGNAPDKENMIAFIEQYVEHSQSGGKTEIVAFVYGCKAGTSARQSYTRSENFATLKAKLEDQVTKCDGVDPGYTFSRLLSDIAYYFYSPYPSISPSYNAQPVIIMTGQSNASGVVPLTQLNKASPVAIVYSGTAFNKKLLQPIAIPSTAVFPFPTDSDHFGDLEDDLDNVFFINPSKSFDADENLAAAGPLVMGTFLMGGIAQVYEQDITSQSENNPQRRIMCEKGYDSVTEVPDSLGCPSDMMAVGQRCYSLDTRLHSYQAALNECTNLHTDQMGSLAIVDTPTEMEAIEKLIQNQSLADGHSRFWIGLNAINCTTSGCPVSGPVEEDFTWSNGEYLDENKNFTYWRDGFPRSFKDESCVAYSQNDGTWVNMVCDYELMAICWRDAKVPVPTTPTKKR</sequence>
<evidence type="ECO:0000313" key="12">
    <source>
        <dbReference type="Proteomes" id="UP000887575"/>
    </source>
</evidence>
<comment type="similarity">
    <text evidence="8">Belongs to the class I-like SAM-binding methyltransferase superfamily. RNA M5U methyltransferase family.</text>
</comment>
<dbReference type="Pfam" id="PF00076">
    <property type="entry name" value="RRM_1"/>
    <property type="match status" value="1"/>
</dbReference>
<feature type="active site" description="Nucleophile" evidence="8">
    <location>
        <position position="542"/>
    </location>
</feature>
<evidence type="ECO:0000256" key="9">
    <source>
        <dbReference type="PROSITE-ProRule" id="PRU10015"/>
    </source>
</evidence>
<dbReference type="Proteomes" id="UP000887575">
    <property type="component" value="Unassembled WGS sequence"/>
</dbReference>
<dbReference type="Gene3D" id="2.40.50.1070">
    <property type="match status" value="1"/>
</dbReference>
<keyword evidence="3 8" id="KW-0949">S-adenosyl-L-methionine</keyword>